<dbReference type="InterPro" id="IPR045361">
    <property type="entry name" value="CIS_tube_prot_N"/>
</dbReference>
<proteinExistence type="predicted"/>
<comment type="caution">
    <text evidence="2">The sequence shown here is derived from an EMBL/GenBank/DDBJ whole genome shotgun (WGS) entry which is preliminary data.</text>
</comment>
<gene>
    <name evidence="2" type="ORF">BamMEX5DRAFT_2667</name>
</gene>
<feature type="domain" description="Contractile injection system tube protein N-terminal" evidence="1">
    <location>
        <begin position="67"/>
        <end position="203"/>
    </location>
</feature>
<name>B1T4F1_9BURK</name>
<organism evidence="2 3">
    <name type="scientific">Burkholderia ambifaria MEX-5</name>
    <dbReference type="NCBI Taxonomy" id="396597"/>
    <lineage>
        <taxon>Bacteria</taxon>
        <taxon>Pseudomonadati</taxon>
        <taxon>Pseudomonadota</taxon>
        <taxon>Betaproteobacteria</taxon>
        <taxon>Burkholderiales</taxon>
        <taxon>Burkholderiaceae</taxon>
        <taxon>Burkholderia</taxon>
        <taxon>Burkholderia cepacia complex</taxon>
    </lineage>
</organism>
<evidence type="ECO:0000313" key="2">
    <source>
        <dbReference type="EMBL" id="EDT41549.1"/>
    </source>
</evidence>
<sequence>MARGAVISGREGRSRASLIRRPRRDWSSRLSLACWIFWTTDGRGWNEGGSGLASELGIKVEKLTLRQTQSPGVMIRVMYNPESLSFQVAARYKSLVGVGETAETQVFDHLEYGEIVVDLILDAARPGVQESVENQLAQLYKVCMPASDQSGRYRCAELQVSWGRLDWFGAPVCLAYVTSMRADYTLFASSGRPMRAKVELALKIKPLVLSKVTGAVTAQPTMRKINNLRDKLRISG</sequence>
<evidence type="ECO:0000259" key="1">
    <source>
        <dbReference type="Pfam" id="PF19266"/>
    </source>
</evidence>
<dbReference type="Pfam" id="PF19266">
    <property type="entry name" value="CIS_tube"/>
    <property type="match status" value="1"/>
</dbReference>
<evidence type="ECO:0000313" key="3">
    <source>
        <dbReference type="Proteomes" id="UP000004814"/>
    </source>
</evidence>
<protein>
    <recommendedName>
        <fullName evidence="1">Contractile injection system tube protein N-terminal domain-containing protein</fullName>
    </recommendedName>
</protein>
<accession>B1T4F1</accession>
<dbReference type="AlphaFoldDB" id="B1T4F1"/>
<dbReference type="PATRIC" id="fig|396597.7.peg.5410"/>
<dbReference type="Proteomes" id="UP000004814">
    <property type="component" value="Unassembled WGS sequence"/>
</dbReference>
<reference evidence="2 3" key="1">
    <citation type="submission" date="2008-03" db="EMBL/GenBank/DDBJ databases">
        <title>Sequencing of the draft genome and assembly of Burkholderia ambifaria MEX-5.</title>
        <authorList>
            <consortium name="US DOE Joint Genome Institute (JGI-PGF)"/>
            <person name="Copeland A."/>
            <person name="Lucas S."/>
            <person name="Lapidus A."/>
            <person name="Glavina del Rio T."/>
            <person name="Dalin E."/>
            <person name="Tice H."/>
            <person name="Bruce D."/>
            <person name="Goodwin L."/>
            <person name="Pitluck S."/>
            <person name="Larimer F."/>
            <person name="Land M.L."/>
            <person name="Hauser L."/>
            <person name="Tiedje J."/>
            <person name="Richardson P."/>
        </authorList>
    </citation>
    <scope>NUCLEOTIDE SEQUENCE [LARGE SCALE GENOMIC DNA]</scope>
    <source>
        <strain evidence="2 3">MEX-5</strain>
    </source>
</reference>
<dbReference type="EMBL" id="ABLK01000071">
    <property type="protein sequence ID" value="EDT41549.1"/>
    <property type="molecule type" value="Genomic_DNA"/>
</dbReference>